<comment type="caution">
    <text evidence="2">The sequence shown here is derived from an EMBL/GenBank/DDBJ whole genome shotgun (WGS) entry which is preliminary data.</text>
</comment>
<accession>A0A511RIX1</accession>
<dbReference type="InterPro" id="IPR029057">
    <property type="entry name" value="PRTase-like"/>
</dbReference>
<sequence length="185" mass="19714">MYTKAMKSYPIEIGGVKRELPVVQVGDGVAVALLNLLGDTELTEAVAEEMAKRLPQQVEVLVTPEVKAVPLAHALSRRTGLPYIVARKTAKPYMIHPVTREVLSITTGKPQLLVLDGADIAKIKGKKVAIVDDVVSTGSTLKGLRELIESVGGEVAAVMAVFTEGTPRDDVIALGHLPLFSPEEA</sequence>
<dbReference type="InterPro" id="IPR000836">
    <property type="entry name" value="PRTase_dom"/>
</dbReference>
<organism evidence="2 3">
    <name type="scientific">Oceanithermus desulfurans NBRC 100063</name>
    <dbReference type="NCBI Taxonomy" id="1227550"/>
    <lineage>
        <taxon>Bacteria</taxon>
        <taxon>Thermotogati</taxon>
        <taxon>Deinococcota</taxon>
        <taxon>Deinococci</taxon>
        <taxon>Thermales</taxon>
        <taxon>Thermaceae</taxon>
        <taxon>Oceanithermus</taxon>
    </lineage>
</organism>
<dbReference type="PANTHER" id="PTHR43218:SF1">
    <property type="entry name" value="PHOSPHORIBOSYLTRANSFERASE"/>
    <property type="match status" value="1"/>
</dbReference>
<dbReference type="CDD" id="cd06223">
    <property type="entry name" value="PRTases_typeI"/>
    <property type="match status" value="1"/>
</dbReference>
<dbReference type="GO" id="GO:0016757">
    <property type="term" value="F:glycosyltransferase activity"/>
    <property type="evidence" value="ECO:0007669"/>
    <property type="project" value="UniProtKB-KW"/>
</dbReference>
<evidence type="ECO:0000313" key="3">
    <source>
        <dbReference type="Proteomes" id="UP000321827"/>
    </source>
</evidence>
<name>A0A511RIX1_9DEIN</name>
<protein>
    <submittedName>
        <fullName evidence="2">Adenine phosphoribosyltransferase</fullName>
    </submittedName>
</protein>
<dbReference type="NCBIfam" id="NF005592">
    <property type="entry name" value="PRK07322.1"/>
    <property type="match status" value="1"/>
</dbReference>
<gene>
    <name evidence="2" type="ORF">ODE01S_10180</name>
</gene>
<keyword evidence="2" id="KW-0328">Glycosyltransferase</keyword>
<keyword evidence="2" id="KW-0808">Transferase</keyword>
<dbReference type="Gene3D" id="3.40.50.2020">
    <property type="match status" value="1"/>
</dbReference>
<dbReference type="Pfam" id="PF00156">
    <property type="entry name" value="Pribosyltran"/>
    <property type="match status" value="1"/>
</dbReference>
<dbReference type="PANTHER" id="PTHR43218">
    <property type="entry name" value="PHOSPHORIBOSYLTRANSFERASE-RELATED"/>
    <property type="match status" value="1"/>
</dbReference>
<feature type="domain" description="Phosphoribosyltransferase" evidence="1">
    <location>
        <begin position="48"/>
        <end position="168"/>
    </location>
</feature>
<evidence type="ECO:0000259" key="1">
    <source>
        <dbReference type="Pfam" id="PF00156"/>
    </source>
</evidence>
<proteinExistence type="predicted"/>
<dbReference type="EMBL" id="BJXN01000006">
    <property type="protein sequence ID" value="GEM89584.1"/>
    <property type="molecule type" value="Genomic_DNA"/>
</dbReference>
<dbReference type="Proteomes" id="UP000321827">
    <property type="component" value="Unassembled WGS sequence"/>
</dbReference>
<dbReference type="SUPFAM" id="SSF53271">
    <property type="entry name" value="PRTase-like"/>
    <property type="match status" value="1"/>
</dbReference>
<evidence type="ECO:0000313" key="2">
    <source>
        <dbReference type="EMBL" id="GEM89584.1"/>
    </source>
</evidence>
<reference evidence="2 3" key="1">
    <citation type="submission" date="2019-07" db="EMBL/GenBank/DDBJ databases">
        <title>Whole genome shotgun sequence of Oceanithermus desulfurans NBRC 100063.</title>
        <authorList>
            <person name="Hosoyama A."/>
            <person name="Uohara A."/>
            <person name="Ohji S."/>
            <person name="Ichikawa N."/>
        </authorList>
    </citation>
    <scope>NUCLEOTIDE SEQUENCE [LARGE SCALE GENOMIC DNA]</scope>
    <source>
        <strain evidence="2 3">NBRC 100063</strain>
    </source>
</reference>
<dbReference type="AlphaFoldDB" id="A0A511RIX1"/>